<evidence type="ECO:0000256" key="10">
    <source>
        <dbReference type="ARBA" id="ARBA00023277"/>
    </source>
</evidence>
<evidence type="ECO:0000256" key="8">
    <source>
        <dbReference type="ARBA" id="ARBA00023136"/>
    </source>
</evidence>
<keyword evidence="8" id="KW-0472">Membrane</keyword>
<dbReference type="Gene3D" id="3.40.50.300">
    <property type="entry name" value="P-loop containing nucleotide triphosphate hydrolases"/>
    <property type="match status" value="1"/>
</dbReference>
<evidence type="ECO:0000256" key="12">
    <source>
        <dbReference type="SAM" id="MobiDB-lite"/>
    </source>
</evidence>
<keyword evidence="3 11" id="KW-0808">Transferase</keyword>
<dbReference type="GO" id="GO:0006044">
    <property type="term" value="P:N-acetylglucosamine metabolic process"/>
    <property type="evidence" value="ECO:0007669"/>
    <property type="project" value="TreeGrafter"/>
</dbReference>
<evidence type="ECO:0000313" key="14">
    <source>
        <dbReference type="EMBL" id="OWK17694.1"/>
    </source>
</evidence>
<dbReference type="PANTHER" id="PTHR10704:SF36">
    <property type="entry name" value="CARBOHYDRATE SULFOTRANSFERASE 1"/>
    <property type="match status" value="1"/>
</dbReference>
<dbReference type="InterPro" id="IPR000863">
    <property type="entry name" value="Sulfotransferase_dom"/>
</dbReference>
<dbReference type="GO" id="GO:0045130">
    <property type="term" value="F:keratan sulfotransferase activity"/>
    <property type="evidence" value="ECO:0007669"/>
    <property type="project" value="TreeGrafter"/>
</dbReference>
<dbReference type="InterPro" id="IPR027417">
    <property type="entry name" value="P-loop_NTPase"/>
</dbReference>
<protein>
    <recommendedName>
        <fullName evidence="11">Sulfotransferase</fullName>
        <ecNumber evidence="11">2.8.2.-</ecNumber>
    </recommendedName>
</protein>
<evidence type="ECO:0000256" key="9">
    <source>
        <dbReference type="ARBA" id="ARBA00023180"/>
    </source>
</evidence>
<dbReference type="GO" id="GO:0001517">
    <property type="term" value="F:N-acetylglucosamine 6-O-sulfotransferase activity"/>
    <property type="evidence" value="ECO:0007669"/>
    <property type="project" value="TreeGrafter"/>
</dbReference>
<feature type="non-terminal residue" evidence="14">
    <location>
        <position position="1"/>
    </location>
</feature>
<keyword evidence="9" id="KW-0325">Glycoprotein</keyword>
<reference evidence="14 15" key="1">
    <citation type="journal article" date="2018" name="Mol. Genet. Genomics">
        <title>The red deer Cervus elaphus genome CerEla1.0: sequencing, annotating, genes, and chromosomes.</title>
        <authorList>
            <person name="Bana N.A."/>
            <person name="Nyiri A."/>
            <person name="Nagy J."/>
            <person name="Frank K."/>
            <person name="Nagy T."/>
            <person name="Steger V."/>
            <person name="Schiller M."/>
            <person name="Lakatos P."/>
            <person name="Sugar L."/>
            <person name="Horn P."/>
            <person name="Barta E."/>
            <person name="Orosz L."/>
        </authorList>
    </citation>
    <scope>NUCLEOTIDE SEQUENCE [LARGE SCALE GENOMIC DNA]</scope>
    <source>
        <strain evidence="14">Hungarian</strain>
    </source>
</reference>
<dbReference type="GO" id="GO:0006790">
    <property type="term" value="P:sulfur compound metabolic process"/>
    <property type="evidence" value="ECO:0007669"/>
    <property type="project" value="TreeGrafter"/>
</dbReference>
<evidence type="ECO:0000313" key="15">
    <source>
        <dbReference type="Proteomes" id="UP000242450"/>
    </source>
</evidence>
<gene>
    <name evidence="14" type="ORF">Celaphus_00009346</name>
</gene>
<evidence type="ECO:0000256" key="6">
    <source>
        <dbReference type="ARBA" id="ARBA00022989"/>
    </source>
</evidence>
<evidence type="ECO:0000256" key="1">
    <source>
        <dbReference type="ARBA" id="ARBA00004323"/>
    </source>
</evidence>
<evidence type="ECO:0000256" key="2">
    <source>
        <dbReference type="ARBA" id="ARBA00005530"/>
    </source>
</evidence>
<evidence type="ECO:0000256" key="11">
    <source>
        <dbReference type="RuleBase" id="RU361155"/>
    </source>
</evidence>
<keyword evidence="6" id="KW-1133">Transmembrane helix</keyword>
<keyword evidence="15" id="KW-1185">Reference proteome</keyword>
<dbReference type="GO" id="GO:0000139">
    <property type="term" value="C:Golgi membrane"/>
    <property type="evidence" value="ECO:0007669"/>
    <property type="project" value="UniProtKB-SubCell"/>
</dbReference>
<organism evidence="14 15">
    <name type="scientific">Cervus elaphus hippelaphus</name>
    <name type="common">European red deer</name>
    <dbReference type="NCBI Taxonomy" id="46360"/>
    <lineage>
        <taxon>Eukaryota</taxon>
        <taxon>Metazoa</taxon>
        <taxon>Chordata</taxon>
        <taxon>Craniata</taxon>
        <taxon>Vertebrata</taxon>
        <taxon>Euteleostomi</taxon>
        <taxon>Mammalia</taxon>
        <taxon>Eutheria</taxon>
        <taxon>Laurasiatheria</taxon>
        <taxon>Artiodactyla</taxon>
        <taxon>Ruminantia</taxon>
        <taxon>Pecora</taxon>
        <taxon>Cervidae</taxon>
        <taxon>Cervinae</taxon>
        <taxon>Cervus</taxon>
    </lineage>
</organism>
<comment type="caution">
    <text evidence="14">The sequence shown here is derived from an EMBL/GenBank/DDBJ whole genome shotgun (WGS) entry which is preliminary data.</text>
</comment>
<dbReference type="PANTHER" id="PTHR10704">
    <property type="entry name" value="CARBOHYDRATE SULFOTRANSFERASE"/>
    <property type="match status" value="1"/>
</dbReference>
<comment type="similarity">
    <text evidence="2">Belongs to the sulfotransferase 1 family. Gal/GlcNAc/GalNAc subfamily.</text>
</comment>
<dbReference type="Proteomes" id="UP000242450">
    <property type="component" value="Chromosome 1"/>
</dbReference>
<evidence type="ECO:0000256" key="3">
    <source>
        <dbReference type="ARBA" id="ARBA00022679"/>
    </source>
</evidence>
<dbReference type="EMBL" id="MKHE01000001">
    <property type="protein sequence ID" value="OWK17694.1"/>
    <property type="molecule type" value="Genomic_DNA"/>
</dbReference>
<dbReference type="SUPFAM" id="SSF52540">
    <property type="entry name" value="P-loop containing nucleoside triphosphate hydrolases"/>
    <property type="match status" value="1"/>
</dbReference>
<evidence type="ECO:0000256" key="7">
    <source>
        <dbReference type="ARBA" id="ARBA00023034"/>
    </source>
</evidence>
<dbReference type="InterPro" id="IPR051135">
    <property type="entry name" value="Gal/GlcNAc/GalNAc_ST"/>
</dbReference>
<comment type="subcellular location">
    <subcellularLocation>
        <location evidence="1">Golgi apparatus membrane</location>
        <topology evidence="1">Single-pass type II membrane protein</topology>
    </subcellularLocation>
</comment>
<keyword evidence="4" id="KW-0812">Transmembrane</keyword>
<dbReference type="OrthoDB" id="6138663at2759"/>
<dbReference type="GO" id="GO:0005975">
    <property type="term" value="P:carbohydrate metabolic process"/>
    <property type="evidence" value="ECO:0007669"/>
    <property type="project" value="InterPro"/>
</dbReference>
<keyword evidence="5" id="KW-0735">Signal-anchor</keyword>
<evidence type="ECO:0000256" key="4">
    <source>
        <dbReference type="ARBA" id="ARBA00022692"/>
    </source>
</evidence>
<keyword evidence="10" id="KW-0119">Carbohydrate metabolism</keyword>
<dbReference type="AlphaFoldDB" id="A0A212DHR8"/>
<dbReference type="PIRSF" id="PIRSF005883">
    <property type="entry name" value="Carbohydrate_sulfotransferase"/>
    <property type="match status" value="1"/>
</dbReference>
<feature type="region of interest" description="Disordered" evidence="12">
    <location>
        <begin position="14"/>
        <end position="38"/>
    </location>
</feature>
<accession>A0A212DHR8</accession>
<proteinExistence type="inferred from homology"/>
<evidence type="ECO:0000259" key="13">
    <source>
        <dbReference type="Pfam" id="PF00685"/>
    </source>
</evidence>
<evidence type="ECO:0000256" key="5">
    <source>
        <dbReference type="ARBA" id="ARBA00022968"/>
    </source>
</evidence>
<dbReference type="InterPro" id="IPR016469">
    <property type="entry name" value="Carbohydrate_sulfotransferase"/>
</dbReference>
<sequence length="488" mass="54192">GRADRACVAQPRGAVRGAGDTGVKRWEGGPGSPASAPPLPVSLQSAGHGTAAQAVTAGEAWRAGGCGLPGAEQPLFAMQCSWKAVLLLALASIAIQYTAIRTFTAKSFHTCPGLAEAGLAERLCEEGPTFAYNLSRKTHILILATTRSGSSFVGQLFNQHLDVFYLFEPLYHVQNTLIPRFTQGKSPADRRVMLGASRDLLRSLYDCDLYFLENYIKPPPVNHTTDRIFRRGASRVLCSRPVCDAPGSGDLVLEEGDCVRRCGLLNLTVAAEACRERSHVAIKTVRVPEVNDLRALVEDPRLNLKVIQLVRDPRGILASRSETFRDTYRLWRLWYGTGRKPYNLDVTQLTTVCEDFSNSVSTGLMRPPWLKGKYMLVRYEDLARNPMKKTEEIYGFLGIPLDSHVARWIQNNRRGDPALGKHKYGTVRNSAATAEKWRFRLSYDIVAFAQNACQRVLAQLGYKMASSEEELKNPSISLVEERDFRPFS</sequence>
<name>A0A212DHR8_CEREH</name>
<feature type="domain" description="Sulfotransferase" evidence="13">
    <location>
        <begin position="138"/>
        <end position="460"/>
    </location>
</feature>
<dbReference type="Pfam" id="PF00685">
    <property type="entry name" value="Sulfotransfer_1"/>
    <property type="match status" value="1"/>
</dbReference>
<keyword evidence="7" id="KW-0333">Golgi apparatus</keyword>
<dbReference type="GO" id="GO:0042339">
    <property type="term" value="P:keratan sulfate proteoglycan metabolic process"/>
    <property type="evidence" value="ECO:0007669"/>
    <property type="project" value="TreeGrafter"/>
</dbReference>
<dbReference type="EC" id="2.8.2.-" evidence="11"/>